<evidence type="ECO:0000313" key="3">
    <source>
        <dbReference type="Proteomes" id="UP001221838"/>
    </source>
</evidence>
<accession>A0ABT5DJF2</accession>
<proteinExistence type="predicted"/>
<sequence>MAPLVKNARHTLLLLLTLVLASTAQAGEEPDSLTGFFETQFKAFPAAQVALKTQAPLQWNRRARRYRTRISQAWAEAKEPNFAGHFLAVENIGCGTGCLVIFVIDWNTGEIFSPPENHVFAVRKDSRLMILKPYDICSAYGPPILLEFTGKLFREVKHSQCHVMGSKRVPPVQERNG</sequence>
<comment type="caution">
    <text evidence="2">The sequence shown here is derived from an EMBL/GenBank/DDBJ whole genome shotgun (WGS) entry which is preliminary data.</text>
</comment>
<reference evidence="2 3" key="1">
    <citation type="submission" date="2022-11" db="EMBL/GenBank/DDBJ databases">
        <title>Minimal conservation of predation-associated metabolite biosynthetic gene clusters underscores biosynthetic potential of Myxococcota including descriptions for ten novel species: Archangium lansinium sp. nov., Myxococcus landrumus sp. nov., Nannocystis bai.</title>
        <authorList>
            <person name="Ahearne A."/>
            <person name="Stevens C."/>
            <person name="Dowd S."/>
        </authorList>
    </citation>
    <scope>NUCLEOTIDE SEQUENCE [LARGE SCALE GENOMIC DNA]</scope>
    <source>
        <strain evidence="2 3">NCWAL01</strain>
    </source>
</reference>
<dbReference type="Proteomes" id="UP001221838">
    <property type="component" value="Unassembled WGS sequence"/>
</dbReference>
<dbReference type="EMBL" id="JAQNDM010000002">
    <property type="protein sequence ID" value="MDC0713774.1"/>
    <property type="molecule type" value="Genomic_DNA"/>
</dbReference>
<name>A0ABT5DJF2_9BACT</name>
<gene>
    <name evidence="2" type="ORF">POL68_35235</name>
</gene>
<evidence type="ECO:0000313" key="2">
    <source>
        <dbReference type="EMBL" id="MDC0713774.1"/>
    </source>
</evidence>
<protein>
    <submittedName>
        <fullName evidence="2">Uncharacterized protein</fullName>
    </submittedName>
</protein>
<keyword evidence="3" id="KW-1185">Reference proteome</keyword>
<keyword evidence="1" id="KW-0732">Signal</keyword>
<feature type="signal peptide" evidence="1">
    <location>
        <begin position="1"/>
        <end position="26"/>
    </location>
</feature>
<feature type="chain" id="PRO_5046862274" evidence="1">
    <location>
        <begin position="27"/>
        <end position="177"/>
    </location>
</feature>
<evidence type="ECO:0000256" key="1">
    <source>
        <dbReference type="SAM" id="SignalP"/>
    </source>
</evidence>
<organism evidence="2 3">
    <name type="scientific">Stigmatella ashevillensis</name>
    <dbReference type="NCBI Taxonomy" id="2995309"/>
    <lineage>
        <taxon>Bacteria</taxon>
        <taxon>Pseudomonadati</taxon>
        <taxon>Myxococcota</taxon>
        <taxon>Myxococcia</taxon>
        <taxon>Myxococcales</taxon>
        <taxon>Cystobacterineae</taxon>
        <taxon>Archangiaceae</taxon>
        <taxon>Stigmatella</taxon>
    </lineage>
</organism>
<dbReference type="RefSeq" id="WP_272144188.1">
    <property type="nucleotide sequence ID" value="NZ_JAQNDM010000002.1"/>
</dbReference>